<evidence type="ECO:0000259" key="2">
    <source>
        <dbReference type="Pfam" id="PF14607"/>
    </source>
</evidence>
<dbReference type="InterPro" id="IPR032740">
    <property type="entry name" value="GxDLY"/>
</dbReference>
<dbReference type="Gene3D" id="2.60.120.260">
    <property type="entry name" value="Galactose-binding domain-like"/>
    <property type="match status" value="1"/>
</dbReference>
<name>A0ABT3FJX9_9BACT</name>
<comment type="caution">
    <text evidence="3">The sequence shown here is derived from an EMBL/GenBank/DDBJ whole genome shotgun (WGS) entry which is preliminary data.</text>
</comment>
<dbReference type="InterPro" id="IPR013830">
    <property type="entry name" value="SGNH_hydro"/>
</dbReference>
<dbReference type="Gene3D" id="3.40.50.1110">
    <property type="entry name" value="SGNH hydrolase"/>
    <property type="match status" value="1"/>
</dbReference>
<evidence type="ECO:0000313" key="3">
    <source>
        <dbReference type="EMBL" id="MCW1883873.1"/>
    </source>
</evidence>
<dbReference type="SUPFAM" id="SSF52266">
    <property type="entry name" value="SGNH hydrolase"/>
    <property type="match status" value="1"/>
</dbReference>
<dbReference type="Proteomes" id="UP001207930">
    <property type="component" value="Unassembled WGS sequence"/>
</dbReference>
<dbReference type="EMBL" id="JAPDDS010000002">
    <property type="protein sequence ID" value="MCW1883873.1"/>
    <property type="molecule type" value="Genomic_DNA"/>
</dbReference>
<dbReference type="Pfam" id="PF14607">
    <property type="entry name" value="GxDLY"/>
    <property type="match status" value="1"/>
</dbReference>
<reference evidence="3 4" key="1">
    <citation type="submission" date="2022-10" db="EMBL/GenBank/DDBJ databases">
        <title>Luteolibacter flavescens strain MCCC 1K03193, whole genome shotgun sequencing project.</title>
        <authorList>
            <person name="Zhao G."/>
            <person name="Shen L."/>
        </authorList>
    </citation>
    <scope>NUCLEOTIDE SEQUENCE [LARGE SCALE GENOMIC DNA]</scope>
    <source>
        <strain evidence="3 4">MCCC 1K03193</strain>
    </source>
</reference>
<evidence type="ECO:0000259" key="1">
    <source>
        <dbReference type="Pfam" id="PF14606"/>
    </source>
</evidence>
<dbReference type="PANTHER" id="PTHR30383">
    <property type="entry name" value="THIOESTERASE 1/PROTEASE 1/LYSOPHOSPHOLIPASE L1"/>
    <property type="match status" value="1"/>
</dbReference>
<feature type="domain" description="SGNH hydrolase-type esterase" evidence="1">
    <location>
        <begin position="184"/>
        <end position="362"/>
    </location>
</feature>
<keyword evidence="3" id="KW-0378">Hydrolase</keyword>
<accession>A0ABT3FJX9</accession>
<keyword evidence="4" id="KW-1185">Reference proteome</keyword>
<dbReference type="InterPro" id="IPR036514">
    <property type="entry name" value="SGNH_hydro_sf"/>
</dbReference>
<dbReference type="Pfam" id="PF14606">
    <property type="entry name" value="Lipase_GDSL_3"/>
    <property type="match status" value="1"/>
</dbReference>
<dbReference type="PANTHER" id="PTHR30383:SF29">
    <property type="entry name" value="SGNH HYDROLASE-TYPE ESTERASE DOMAIN-CONTAINING PROTEIN"/>
    <property type="match status" value="1"/>
</dbReference>
<feature type="domain" description="SGNH hydrolase-type esterase N-terminal" evidence="2">
    <location>
        <begin position="32"/>
        <end position="176"/>
    </location>
</feature>
<organism evidence="3 4">
    <name type="scientific">Luteolibacter flavescens</name>
    <dbReference type="NCBI Taxonomy" id="1859460"/>
    <lineage>
        <taxon>Bacteria</taxon>
        <taxon>Pseudomonadati</taxon>
        <taxon>Verrucomicrobiota</taxon>
        <taxon>Verrucomicrobiia</taxon>
        <taxon>Verrucomicrobiales</taxon>
        <taxon>Verrucomicrobiaceae</taxon>
        <taxon>Luteolibacter</taxon>
    </lineage>
</organism>
<evidence type="ECO:0000313" key="4">
    <source>
        <dbReference type="Proteomes" id="UP001207930"/>
    </source>
</evidence>
<protein>
    <submittedName>
        <fullName evidence="3">SGNH/GDSL hydrolase family protein</fullName>
    </submittedName>
</protein>
<dbReference type="GO" id="GO:0016787">
    <property type="term" value="F:hydrolase activity"/>
    <property type="evidence" value="ECO:0007669"/>
    <property type="project" value="UniProtKB-KW"/>
</dbReference>
<gene>
    <name evidence="3" type="ORF">OKA04_03985</name>
</gene>
<sequence length="366" mass="40899">MHDRRHFITLLGATLAPLSLRGAEKDAAAKLRWTDATAMHLEGRGWEGQERLRHYDRLPAKAEKTVRKVVWDLSRHSTGMAVRFRTDAREIHVRYSLMSSRLAMPHMPATSVSGIDLYARDAKGTWRWVAVTKPAAQTVNARLIEGMEPGEREYMAYLPLYNGVEKLEIGVPSAARFTALPAREKPVVFYGTSITHGASASRPGMTHVAILGRRLDRPVMNLGFSGNGRMEMEIADLMTELDPAVFVIDCLPNIARAREVTERTEPLVRRLRAARPDTPIILIEDRSYAHSWVHERSRRRSELTRAALRATYDKLVASGVKHLHYLEGGNLLGSDGDATTDGSHPNDLGFTRQADAIEPVLRKALS</sequence>
<dbReference type="CDD" id="cd01844">
    <property type="entry name" value="SGNH_hydrolase_like_6"/>
    <property type="match status" value="1"/>
</dbReference>
<dbReference type="RefSeq" id="WP_264499834.1">
    <property type="nucleotide sequence ID" value="NZ_JAPDDS010000002.1"/>
</dbReference>
<dbReference type="InterPro" id="IPR051532">
    <property type="entry name" value="Ester_Hydrolysis_Enzymes"/>
</dbReference>
<proteinExistence type="predicted"/>